<keyword evidence="2" id="KW-0732">Signal</keyword>
<sequence length="231" mass="24381">MTVTKTARVAAAAAMAALVLTACGGGGTEPPGLDGQTDVVTSPPPTDLDEPPASGESTATPPPDDDGGSEPEPGFTQPYLPGDEPNVIELPDELPVEPPDDATDDELEVLEGVGRFMASWQAVLFGADAELSKVRDTAVEPQLGRLIEFIGQAEQEEWVFTGEPMLLQARDVSVNGDSAEVDLCLALPGWIEFRGGSVSPYPSPERYIVDMQQRSGTWVASNAREQDAQAC</sequence>
<evidence type="ECO:0000256" key="1">
    <source>
        <dbReference type="SAM" id="MobiDB-lite"/>
    </source>
</evidence>
<evidence type="ECO:0000256" key="2">
    <source>
        <dbReference type="SAM" id="SignalP"/>
    </source>
</evidence>
<feature type="signal peptide" evidence="2">
    <location>
        <begin position="1"/>
        <end position="24"/>
    </location>
</feature>
<feature type="compositionally biased region" description="Acidic residues" evidence="1">
    <location>
        <begin position="90"/>
        <end position="101"/>
    </location>
</feature>
<organism evidence="3 4">
    <name type="scientific">Phytoactinopolyspora alkaliphila</name>
    <dbReference type="NCBI Taxonomy" id="1783498"/>
    <lineage>
        <taxon>Bacteria</taxon>
        <taxon>Bacillati</taxon>
        <taxon>Actinomycetota</taxon>
        <taxon>Actinomycetes</taxon>
        <taxon>Jiangellales</taxon>
        <taxon>Jiangellaceae</taxon>
        <taxon>Phytoactinopolyspora</taxon>
    </lineage>
</organism>
<dbReference type="Proteomes" id="UP000469185">
    <property type="component" value="Unassembled WGS sequence"/>
</dbReference>
<gene>
    <name evidence="3" type="ORF">G1H11_07440</name>
</gene>
<reference evidence="3 4" key="1">
    <citation type="submission" date="2020-02" db="EMBL/GenBank/DDBJ databases">
        <authorList>
            <person name="Li X.-J."/>
            <person name="Feng X.-M."/>
        </authorList>
    </citation>
    <scope>NUCLEOTIDE SEQUENCE [LARGE SCALE GENOMIC DNA]</scope>
    <source>
        <strain evidence="3 4">CGMCC 4.7225</strain>
    </source>
</reference>
<proteinExistence type="predicted"/>
<evidence type="ECO:0000313" key="4">
    <source>
        <dbReference type="Proteomes" id="UP000469185"/>
    </source>
</evidence>
<dbReference type="AlphaFoldDB" id="A0A6N9YJF8"/>
<feature type="region of interest" description="Disordered" evidence="1">
    <location>
        <begin position="22"/>
        <end position="101"/>
    </location>
</feature>
<evidence type="ECO:0008006" key="5">
    <source>
        <dbReference type="Google" id="ProtNLM"/>
    </source>
</evidence>
<evidence type="ECO:0000313" key="3">
    <source>
        <dbReference type="EMBL" id="NED95146.1"/>
    </source>
</evidence>
<dbReference type="EMBL" id="JAAGOB010000003">
    <property type="protein sequence ID" value="NED95146.1"/>
    <property type="molecule type" value="Genomic_DNA"/>
</dbReference>
<comment type="caution">
    <text evidence="3">The sequence shown here is derived from an EMBL/GenBank/DDBJ whole genome shotgun (WGS) entry which is preliminary data.</text>
</comment>
<keyword evidence="4" id="KW-1185">Reference proteome</keyword>
<protein>
    <recommendedName>
        <fullName evidence="5">Nuclear transport factor 2 family protein</fullName>
    </recommendedName>
</protein>
<feature type="chain" id="PRO_5039475680" description="Nuclear transport factor 2 family protein" evidence="2">
    <location>
        <begin position="25"/>
        <end position="231"/>
    </location>
</feature>
<name>A0A6N9YJF8_9ACTN</name>
<dbReference type="PROSITE" id="PS51257">
    <property type="entry name" value="PROKAR_LIPOPROTEIN"/>
    <property type="match status" value="1"/>
</dbReference>
<accession>A0A6N9YJF8</accession>
<dbReference type="RefSeq" id="WP_163817569.1">
    <property type="nucleotide sequence ID" value="NZ_JAAGOB010000003.1"/>
</dbReference>